<keyword evidence="1" id="KW-0472">Membrane</keyword>
<dbReference type="Proteomes" id="UP000076925">
    <property type="component" value="Unassembled WGS sequence"/>
</dbReference>
<dbReference type="STRING" id="128403.WA1_13555"/>
<sequence>MSCLCFIRYFYIWFRFLRYKFYPWTTLATTPLNLLMVSGIQRTHTKIRYLSAMSKIDFASVYGLLNDLIW</sequence>
<keyword evidence="3" id="KW-1185">Reference proteome</keyword>
<accession>A0A139XEJ3</accession>
<dbReference type="EMBL" id="ANNX02000016">
    <property type="protein sequence ID" value="KYC43121.1"/>
    <property type="molecule type" value="Genomic_DNA"/>
</dbReference>
<reference evidence="2 3" key="1">
    <citation type="journal article" date="2013" name="Genome Biol. Evol.">
        <title>Genomes of Stigonematalean cyanobacteria (subsection V) and the evolution of oxygenic photosynthesis from prokaryotes to plastids.</title>
        <authorList>
            <person name="Dagan T."/>
            <person name="Roettger M."/>
            <person name="Stucken K."/>
            <person name="Landan G."/>
            <person name="Koch R."/>
            <person name="Major P."/>
            <person name="Gould S.B."/>
            <person name="Goremykin V.V."/>
            <person name="Rippka R."/>
            <person name="Tandeau de Marsac N."/>
            <person name="Gugger M."/>
            <person name="Lockhart P.J."/>
            <person name="Allen J.F."/>
            <person name="Brune I."/>
            <person name="Maus I."/>
            <person name="Puhler A."/>
            <person name="Martin W.F."/>
        </authorList>
    </citation>
    <scope>NUCLEOTIDE SEQUENCE [LARGE SCALE GENOMIC DNA]</scope>
    <source>
        <strain evidence="2 3">PCC 7110</strain>
    </source>
</reference>
<evidence type="ECO:0000256" key="1">
    <source>
        <dbReference type="SAM" id="Phobius"/>
    </source>
</evidence>
<keyword evidence="1" id="KW-1133">Transmembrane helix</keyword>
<feature type="transmembrane region" description="Helical" evidence="1">
    <location>
        <begin position="21"/>
        <end position="40"/>
    </location>
</feature>
<proteinExistence type="predicted"/>
<evidence type="ECO:0000313" key="3">
    <source>
        <dbReference type="Proteomes" id="UP000076925"/>
    </source>
</evidence>
<keyword evidence="1" id="KW-0812">Transmembrane</keyword>
<evidence type="ECO:0000313" key="2">
    <source>
        <dbReference type="EMBL" id="KYC43121.1"/>
    </source>
</evidence>
<comment type="caution">
    <text evidence="2">The sequence shown here is derived from an EMBL/GenBank/DDBJ whole genome shotgun (WGS) entry which is preliminary data.</text>
</comment>
<dbReference type="AlphaFoldDB" id="A0A139XEJ3"/>
<organism evidence="2 3">
    <name type="scientific">Scytonema hofmannii PCC 7110</name>
    <dbReference type="NCBI Taxonomy" id="128403"/>
    <lineage>
        <taxon>Bacteria</taxon>
        <taxon>Bacillati</taxon>
        <taxon>Cyanobacteriota</taxon>
        <taxon>Cyanophyceae</taxon>
        <taxon>Nostocales</taxon>
        <taxon>Scytonemataceae</taxon>
        <taxon>Scytonema</taxon>
    </lineage>
</organism>
<name>A0A139XEJ3_9CYAN</name>
<protein>
    <submittedName>
        <fullName evidence="2">Uncharacterized protein</fullName>
    </submittedName>
</protein>
<gene>
    <name evidence="2" type="ORF">WA1_13555</name>
</gene>